<gene>
    <name evidence="4" type="ORF">KSX_07800</name>
</gene>
<name>A0A8J3HRM5_9CHLR</name>
<dbReference type="GO" id="GO:0008721">
    <property type="term" value="F:D-serine ammonia-lyase activity"/>
    <property type="evidence" value="ECO:0007669"/>
    <property type="project" value="TreeGrafter"/>
</dbReference>
<dbReference type="EMBL" id="BNJF01000001">
    <property type="protein sequence ID" value="GHO42617.1"/>
    <property type="molecule type" value="Genomic_DNA"/>
</dbReference>
<evidence type="ECO:0000259" key="3">
    <source>
        <dbReference type="SMART" id="SM01119"/>
    </source>
</evidence>
<feature type="domain" description="D-serine dehydratase-like" evidence="3">
    <location>
        <begin position="258"/>
        <end position="353"/>
    </location>
</feature>
<dbReference type="PANTHER" id="PTHR28004">
    <property type="entry name" value="ZGC:162816-RELATED"/>
    <property type="match status" value="1"/>
</dbReference>
<keyword evidence="2" id="KW-0456">Lyase</keyword>
<evidence type="ECO:0000313" key="4">
    <source>
        <dbReference type="EMBL" id="GHO42617.1"/>
    </source>
</evidence>
<protein>
    <submittedName>
        <fullName evidence="4">Alanine racemase</fullName>
    </submittedName>
</protein>
<dbReference type="GO" id="GO:0036088">
    <property type="term" value="P:D-serine catabolic process"/>
    <property type="evidence" value="ECO:0007669"/>
    <property type="project" value="TreeGrafter"/>
</dbReference>
<dbReference type="InterPro" id="IPR001608">
    <property type="entry name" value="Ala_racemase_N"/>
</dbReference>
<comment type="similarity">
    <text evidence="1">Belongs to the DSD1 family.</text>
</comment>
<reference evidence="4" key="1">
    <citation type="submission" date="2020-10" db="EMBL/GenBank/DDBJ databases">
        <title>Taxonomic study of unclassified bacteria belonging to the class Ktedonobacteria.</title>
        <authorList>
            <person name="Yabe S."/>
            <person name="Wang C.M."/>
            <person name="Zheng Y."/>
            <person name="Sakai Y."/>
            <person name="Cavaletti L."/>
            <person name="Monciardini P."/>
            <person name="Donadio S."/>
        </authorList>
    </citation>
    <scope>NUCLEOTIDE SEQUENCE</scope>
    <source>
        <strain evidence="4">SOSP1-1</strain>
    </source>
</reference>
<dbReference type="RefSeq" id="WP_220192140.1">
    <property type="nucleotide sequence ID" value="NZ_BNJF01000001.1"/>
</dbReference>
<dbReference type="PANTHER" id="PTHR28004:SF2">
    <property type="entry name" value="D-SERINE DEHYDRATASE"/>
    <property type="match status" value="1"/>
</dbReference>
<dbReference type="SMART" id="SM01119">
    <property type="entry name" value="D-ser_dehydrat"/>
    <property type="match status" value="1"/>
</dbReference>
<dbReference type="Pfam" id="PF01168">
    <property type="entry name" value="Ala_racemase_N"/>
    <property type="match status" value="1"/>
</dbReference>
<evidence type="ECO:0000256" key="2">
    <source>
        <dbReference type="ARBA" id="ARBA00023239"/>
    </source>
</evidence>
<dbReference type="Pfam" id="PF14031">
    <property type="entry name" value="D-ser_dehydrat"/>
    <property type="match status" value="1"/>
</dbReference>
<dbReference type="InterPro" id="IPR042208">
    <property type="entry name" value="D-ser_dehydrat-like_sf"/>
</dbReference>
<sequence length="370" mass="39923">MSMINRPVMEVDTPALLVDRQRLEANIRRYAELAIAAGVRLRPHIKTHKMQEVAEMQLRAGAVGITTAKLSEAEVFVEAGVKDIFIAYPVIGEEKARRAARLAQRCRLSVGVESEYGIRQLSMAAAEAGVELWVRVEIDSGLGRTGVSQERAEALCRLVLDAPGLRLDGLFTFRGASFPEAPSKNPEVLGRLEGELMVALAERLRGVGIPIQEVSVGSTPTTPAAARVPGVTEVRPGTYVFFDRMTTEVGTSKLDEIALSIIATVVSRPAEDVAIIDAGSKTFCGDIVPASAGLEGYGVTVDGEKGVVIRMNEEHGTVRLAPGFSPAIGDRLILYPNHVCTTVNLSDEVLVTENDVVRETWNIVARGKRQ</sequence>
<dbReference type="InterPro" id="IPR026956">
    <property type="entry name" value="D-ser_dehydrat-like_dom"/>
</dbReference>
<evidence type="ECO:0000256" key="1">
    <source>
        <dbReference type="ARBA" id="ARBA00005323"/>
    </source>
</evidence>
<proteinExistence type="inferred from homology"/>
<dbReference type="Proteomes" id="UP000612362">
    <property type="component" value="Unassembled WGS sequence"/>
</dbReference>
<keyword evidence="5" id="KW-1185">Reference proteome</keyword>
<organism evidence="4 5">
    <name type="scientific">Ktedonospora formicarum</name>
    <dbReference type="NCBI Taxonomy" id="2778364"/>
    <lineage>
        <taxon>Bacteria</taxon>
        <taxon>Bacillati</taxon>
        <taxon>Chloroflexota</taxon>
        <taxon>Ktedonobacteria</taxon>
        <taxon>Ktedonobacterales</taxon>
        <taxon>Ktedonobacteraceae</taxon>
        <taxon>Ktedonospora</taxon>
    </lineage>
</organism>
<accession>A0A8J3HRM5</accession>
<dbReference type="InterPro" id="IPR029066">
    <property type="entry name" value="PLP-binding_barrel"/>
</dbReference>
<dbReference type="InterPro" id="IPR051466">
    <property type="entry name" value="D-amino_acid_metab_enzyme"/>
</dbReference>
<comment type="caution">
    <text evidence="4">The sequence shown here is derived from an EMBL/GenBank/DDBJ whole genome shotgun (WGS) entry which is preliminary data.</text>
</comment>
<dbReference type="SUPFAM" id="SSF51419">
    <property type="entry name" value="PLP-binding barrel"/>
    <property type="match status" value="1"/>
</dbReference>
<evidence type="ECO:0000313" key="5">
    <source>
        <dbReference type="Proteomes" id="UP000612362"/>
    </source>
</evidence>
<dbReference type="Gene3D" id="2.40.37.20">
    <property type="entry name" value="D-serine dehydratase-like domain"/>
    <property type="match status" value="1"/>
</dbReference>
<dbReference type="Gene3D" id="3.20.20.10">
    <property type="entry name" value="Alanine racemase"/>
    <property type="match status" value="1"/>
</dbReference>
<dbReference type="AlphaFoldDB" id="A0A8J3HRM5"/>